<gene>
    <name evidence="1" type="ORF">TR85008</name>
</gene>
<proteinExistence type="predicted"/>
<dbReference type="EMBL" id="GEEE01018546">
    <property type="protein sequence ID" value="JAP44679.1"/>
    <property type="molecule type" value="Transcribed_RNA"/>
</dbReference>
<dbReference type="SUPFAM" id="SSF75399">
    <property type="entry name" value="Plakin repeat"/>
    <property type="match status" value="2"/>
</dbReference>
<feature type="non-terminal residue" evidence="1">
    <location>
        <position position="1"/>
    </location>
</feature>
<organism evidence="1">
    <name type="scientific">Schistocephalus solidus</name>
    <name type="common">Tapeworm</name>
    <dbReference type="NCBI Taxonomy" id="70667"/>
    <lineage>
        <taxon>Eukaryota</taxon>
        <taxon>Metazoa</taxon>
        <taxon>Spiralia</taxon>
        <taxon>Lophotrochozoa</taxon>
        <taxon>Platyhelminthes</taxon>
        <taxon>Cestoda</taxon>
        <taxon>Eucestoda</taxon>
        <taxon>Diphyllobothriidea</taxon>
        <taxon>Diphyllobothriidae</taxon>
        <taxon>Schistocephalus</taxon>
    </lineage>
</organism>
<dbReference type="Gene3D" id="3.90.1290.10">
    <property type="entry name" value="Plakin repeat"/>
    <property type="match status" value="1"/>
</dbReference>
<dbReference type="AlphaFoldDB" id="A0A0X3NYC4"/>
<accession>A0A0X3NYC4</accession>
<name>A0A0X3NYC4_SCHSO</name>
<sequence>PPLPPPPATVTFKLAASQTVRPALQDCSSFTMSLFGDSPSHLLLSKQPLSHDLVWQSELHSCLLSAISSFSCYPRCRSIQCDLVESVSSMDLSNVVDVTRVESDLRYYSFSTSSSIYTQTDRLPLSAWMAFDFAAGFLNERAAAEFYALVEHVKSTIIRFSDGEHLAELFNRMVFGFLNYTEYNVALEQNLLREISLSVCPQSPSQADICIQAQESTVVSEPFIYQQPSEISTDLDLFSYYSRRMQLGQLVESSTMSSPYLEIIAIQTDDAYKRELSDELITAKPVTSAVFSAPPSEMTEKRVRVSLKSLQHTEAEVVEEMHLLEKPLFVSDRIQYILVSQAVQTEESDLEFLKAEQKVGKPAASEPPIDCLHDLDVITYFFDEDIHAEEYLRRTQDSSSAFSLLQRSTDYVEVNLRRRVTEYELCDMISPSDALCWKDIREVASPITGLFAPVNVAVRRGWLRMGQTNEYVDPTTGHSIPLETALAQGRIRLGSTTTNINCQTDYALMFIERESCEIQRVRAISVLNTYTLEYLPVIQARADLLLSEENGICRVYDVQNSRWMTAEEAIGNRVLLLDESEGQQTGWKRSDSAQTGLRVYKVEAIQPGGEPADWLTPDEATEMQLFNPSTGEVAVDWPARPDYGPTVSTTGIERRYTATQWCSLLTARQAGWVRLRPEPNAHLWVPLSEPGPTTPGRRLLSTKVKWISSDDEKTRLQTHQQRFENESHSEAHEMFMGRRFRPQRVRPRLDNIITGTDGSIAIQQRQTTVSHTEERLVLSSEMSHSVRYSSIERRE</sequence>
<reference evidence="1" key="1">
    <citation type="submission" date="2016-01" db="EMBL/GenBank/DDBJ databases">
        <title>Reference transcriptome for the parasite Schistocephalus solidus: insights into the molecular evolution of parasitism.</title>
        <authorList>
            <person name="Hebert F.O."/>
            <person name="Grambauer S."/>
            <person name="Barber I."/>
            <person name="Landry C.R."/>
            <person name="Aubin-Horth N."/>
        </authorList>
    </citation>
    <scope>NUCLEOTIDE SEQUENCE</scope>
</reference>
<protein>
    <submittedName>
        <fullName evidence="1">Uncharacterized protein</fullName>
    </submittedName>
</protein>
<evidence type="ECO:0000313" key="1">
    <source>
        <dbReference type="EMBL" id="JAP44679.1"/>
    </source>
</evidence>
<dbReference type="InterPro" id="IPR035915">
    <property type="entry name" value="Plakin_repeat_sf"/>
</dbReference>